<dbReference type="Proteomes" id="UP000018780">
    <property type="component" value="Chromosome"/>
</dbReference>
<reference evidence="2 3" key="1">
    <citation type="submission" date="2013-09" db="EMBL/GenBank/DDBJ databases">
        <authorList>
            <consortium name="DOE Joint Genome Institute"/>
            <person name="Klenk H.-P."/>
            <person name="Huntemann M."/>
            <person name="Han J."/>
            <person name="Chen A."/>
            <person name="Kyrpides N."/>
            <person name="Mavromatis K."/>
            <person name="Markowitz V."/>
            <person name="Palaniappan K."/>
            <person name="Ivanova N."/>
            <person name="Schaumberg A."/>
            <person name="Pati A."/>
            <person name="Liolios K."/>
            <person name="Nordberg H.P."/>
            <person name="Cantor M.N."/>
            <person name="Hua S.X."/>
            <person name="Woyke T."/>
        </authorList>
    </citation>
    <scope>NUCLEOTIDE SEQUENCE [LARGE SCALE GENOMIC DNA]</scope>
    <source>
        <strain evidence="2 3">DSM 14336</strain>
    </source>
</reference>
<organism evidence="2 3">
    <name type="scientific">Leisingera methylohalidivorans DSM 14336</name>
    <dbReference type="NCBI Taxonomy" id="999552"/>
    <lineage>
        <taxon>Bacteria</taxon>
        <taxon>Pseudomonadati</taxon>
        <taxon>Pseudomonadota</taxon>
        <taxon>Alphaproteobacteria</taxon>
        <taxon>Rhodobacterales</taxon>
        <taxon>Roseobacteraceae</taxon>
        <taxon>Leisingera</taxon>
    </lineage>
</organism>
<dbReference type="OrthoDB" id="7778431at2"/>
<gene>
    <name evidence="2" type="ORF">METH_11110</name>
</gene>
<evidence type="ECO:0000313" key="3">
    <source>
        <dbReference type="Proteomes" id="UP000018780"/>
    </source>
</evidence>
<dbReference type="EMBL" id="CP006773">
    <property type="protein sequence ID" value="AHD01160.1"/>
    <property type="molecule type" value="Genomic_DNA"/>
</dbReference>
<dbReference type="AlphaFoldDB" id="V9VUZ5"/>
<dbReference type="PATRIC" id="fig|999552.6.peg.2217"/>
<feature type="compositionally biased region" description="Basic residues" evidence="1">
    <location>
        <begin position="78"/>
        <end position="89"/>
    </location>
</feature>
<protein>
    <submittedName>
        <fullName evidence="2">Uncharacterized protein</fullName>
    </submittedName>
</protein>
<accession>V9VUZ5</accession>
<evidence type="ECO:0000256" key="1">
    <source>
        <dbReference type="SAM" id="MobiDB-lite"/>
    </source>
</evidence>
<dbReference type="STRING" id="999552.METH_11110"/>
<sequence length="89" mass="9957">MKGSIEQDPRGLIYESYRIDGITDAQCRSIFFDWALGMDAARDSREDIGALLDIYGGANPDHPMTAVLRDGLQGSATPRRRGGWRSRER</sequence>
<feature type="region of interest" description="Disordered" evidence="1">
    <location>
        <begin position="69"/>
        <end position="89"/>
    </location>
</feature>
<dbReference type="HOGENOM" id="CLU_171853_0_0_5"/>
<name>V9VUZ5_9RHOB</name>
<evidence type="ECO:0000313" key="2">
    <source>
        <dbReference type="EMBL" id="AHD01160.1"/>
    </source>
</evidence>
<dbReference type="KEGG" id="lmd:METH_11110"/>
<keyword evidence="3" id="KW-1185">Reference proteome</keyword>
<proteinExistence type="predicted"/>
<dbReference type="RefSeq" id="WP_024090464.1">
    <property type="nucleotide sequence ID" value="NC_023135.1"/>
</dbReference>